<proteinExistence type="predicted"/>
<comment type="caution">
    <text evidence="1">The sequence shown here is derived from an EMBL/GenBank/DDBJ whole genome shotgun (WGS) entry which is preliminary data.</text>
</comment>
<sequence>MSVSHRNVTLDNYGHLNDILALDPITEFETDSDYRENVPNMKMIPTWLHGEQQPIMREASVRGKWLQGEMIGTGCGVYDDKTKDFQYLIE</sequence>
<accession>A0A9N8ZR11</accession>
<name>A0A9N8ZR11_9GLOM</name>
<evidence type="ECO:0000313" key="2">
    <source>
        <dbReference type="Proteomes" id="UP000789759"/>
    </source>
</evidence>
<reference evidence="1" key="1">
    <citation type="submission" date="2021-06" db="EMBL/GenBank/DDBJ databases">
        <authorList>
            <person name="Kallberg Y."/>
            <person name="Tangrot J."/>
            <person name="Rosling A."/>
        </authorList>
    </citation>
    <scope>NUCLEOTIDE SEQUENCE</scope>
    <source>
        <strain evidence="1">FL966</strain>
    </source>
</reference>
<dbReference type="AlphaFoldDB" id="A0A9N8ZR11"/>
<protein>
    <submittedName>
        <fullName evidence="1">24870_t:CDS:1</fullName>
    </submittedName>
</protein>
<gene>
    <name evidence="1" type="ORF">CPELLU_LOCUS2600</name>
</gene>
<organism evidence="1 2">
    <name type="scientific">Cetraspora pellucida</name>
    <dbReference type="NCBI Taxonomy" id="1433469"/>
    <lineage>
        <taxon>Eukaryota</taxon>
        <taxon>Fungi</taxon>
        <taxon>Fungi incertae sedis</taxon>
        <taxon>Mucoromycota</taxon>
        <taxon>Glomeromycotina</taxon>
        <taxon>Glomeromycetes</taxon>
        <taxon>Diversisporales</taxon>
        <taxon>Gigasporaceae</taxon>
        <taxon>Cetraspora</taxon>
    </lineage>
</organism>
<dbReference type="Proteomes" id="UP000789759">
    <property type="component" value="Unassembled WGS sequence"/>
</dbReference>
<evidence type="ECO:0000313" key="1">
    <source>
        <dbReference type="EMBL" id="CAG8504204.1"/>
    </source>
</evidence>
<dbReference type="EMBL" id="CAJVQA010001142">
    <property type="protein sequence ID" value="CAG8504204.1"/>
    <property type="molecule type" value="Genomic_DNA"/>
</dbReference>
<keyword evidence="2" id="KW-1185">Reference proteome</keyword>